<accession>A0A151EDA9</accession>
<evidence type="ECO:0007829" key="4">
    <source>
        <dbReference type="PDB" id="7U55"/>
    </source>
</evidence>
<dbReference type="PDB" id="6IS6">
    <property type="method" value="X-ray"/>
    <property type="resolution" value="2.40 A"/>
    <property type="chains" value="A=2-253"/>
</dbReference>
<proteinExistence type="evidence at protein level"/>
<accession>A0ACD6B9Z4</accession>
<evidence type="ECO:0000313" key="1">
    <source>
        <dbReference type="EMBL" id="KYK26602.1"/>
    </source>
</evidence>
<organism evidence="1">
    <name type="scientific">Thermoplasmatales archaeon SG8-52-1</name>
    <dbReference type="NCBI Taxonomy" id="1803816"/>
    <lineage>
        <taxon>Archaea</taxon>
        <taxon>Methanobacteriati</taxon>
        <taxon>Thermoplasmatota</taxon>
        <taxon>Thermoplasmata</taxon>
        <taxon>Thermoplasmatales</taxon>
    </lineage>
</organism>
<dbReference type="PDB" id="7U55">
    <property type="method" value="X-ray"/>
    <property type="resolution" value="1.97 A"/>
    <property type="chains" value="A=2-253"/>
</dbReference>
<protein>
    <submittedName>
        <fullName evidence="1">Uncharacterized protein</fullName>
    </submittedName>
</protein>
<evidence type="ECO:0007829" key="3">
    <source>
        <dbReference type="PDB" id="7CLJ"/>
    </source>
</evidence>
<name>A0ACD6B9Z4_9ARCH</name>
<evidence type="ECO:0007829" key="2">
    <source>
        <dbReference type="PDB" id="6IS6"/>
    </source>
</evidence>
<dbReference type="EMBL" id="LSSD01000066">
    <property type="protein sequence ID" value="KYK26602.1"/>
    <property type="molecule type" value="Genomic_DNA"/>
</dbReference>
<dbReference type="PDB" id="7CLJ">
    <property type="method" value="X-ray"/>
    <property type="resolution" value="2.60 A"/>
    <property type="chains" value="A=2-253"/>
</dbReference>
<reference evidence="2" key="2">
    <citation type="journal article" date="2019" name="Nature">
        <title>Crystal structure of heliorhodopsin.</title>
        <authorList>
            <person name="Shihoya W."/>
            <person name="Inoue K."/>
            <person name="Singh M."/>
            <person name="Konno M."/>
            <person name="Hososhima S."/>
            <person name="Yamashita K."/>
            <person name="Ikeda K."/>
            <person name="Higuchi A."/>
            <person name="Izume T."/>
            <person name="Okazaki S."/>
            <person name="Hashimoto M."/>
            <person name="Mizutori R."/>
            <person name="Tomida S."/>
            <person name="Yamauchi Y."/>
            <person name="Abe-Yoshizumi R."/>
            <person name="Katayama K."/>
            <person name="Tsunoda S.P."/>
            <person name="Shibata M."/>
            <person name="Furutani Y."/>
            <person name="Pushkarev A."/>
            <person name="Beja O."/>
            <person name="Uchihashi T."/>
            <person name="Kandori H."/>
            <person name="Nureki O."/>
        </authorList>
    </citation>
    <scope>X-RAY CRYSTALLOGRAPHY (2.40 ANGSTROMS) OF 2-253</scope>
</reference>
<reference evidence="3" key="3">
    <citation type="journal article" date="2020" name="Biochem. Biophys. Res. Commun.">
        <title>Structural basis for unique color tuning mechanism in heliorhodopsin.</title>
        <authorList>
            <person name="Tanaka T."/>
            <person name="Singh M."/>
            <person name="Shihoya W."/>
            <person name="Yamashita K."/>
            <person name="Kandori H."/>
            <person name="Nureki O."/>
        </authorList>
    </citation>
    <scope>X-RAY CRYSTALLOGRAPHY (2.60 ANGSTROMS) OF 2-253</scope>
</reference>
<comment type="caution">
    <text evidence="1">The sequence shown here is derived from an EMBL/GenBank/DDBJ whole genome shotgun (WGS) entry which is preliminary data.</text>
</comment>
<sequence>MTENEEINFRKFRIFNGIMGVIHLIQVFLVLYLSNNFSLPITVNKPVYNEITNSISPVAETLFSIEIGPLVAMFLFISATAHILIATVLYYRYVQNLKNHMNPYRWFEYSISASFMIVIIAMLTTIYDLGTLLALFTLTAVMNLMGLMMELHNQTTQNTNWTSYIIGCIAGFVPWIVIFIPLISAESVPDFVIYIFISIAIFFNCFAINMYLQYKKIGKWKNYLHGEKVYIILSLVAKSALAWQVFAGTLRPM</sequence>
<gene>
    <name evidence="1" type="ORF">AYK20_03510</name>
</gene>
<keyword evidence="2 3" id="KW-0002">3D-structure</keyword>
<reference evidence="1" key="1">
    <citation type="submission" date="2016-02" db="EMBL/GenBank/DDBJ databases">
        <authorList>
            <person name="Baker B.J."/>
            <person name="Lazar C.S."/>
            <person name="Teske A.P."/>
            <person name="Dick G.J."/>
        </authorList>
    </citation>
    <scope>NUCLEOTIDE SEQUENCE</scope>
    <source>
        <strain evidence="1">SG8-52-1</strain>
    </source>
</reference>
<reference evidence="4" key="4">
    <citation type="journal article" date="2022" name="Sci. Rep.">
        <title>Low pH structure of heliorhodopsin reveals chloride binding site and intramolecular signaling pathway.</title>
        <authorList>
            <person name="Besaw J.E."/>
            <person name="Reichenwallner J."/>
            <person name="De Guzman P."/>
            <person name="Tucs A."/>
            <person name="Kuo A."/>
            <person name="Morizumi T."/>
            <person name="Tsuda K."/>
            <person name="Sljoka A."/>
            <person name="Miller R.J.D."/>
            <person name="Ernst O.P."/>
        </authorList>
    </citation>
    <scope>X-RAY CRYSTALLOGRAPHY (1.97 ANGSTROMS) OF 2-253</scope>
</reference>